<accession>A0A369C0M1</accession>
<dbReference type="Pfam" id="PF05150">
    <property type="entry name" value="Legionella_OMP"/>
    <property type="match status" value="1"/>
</dbReference>
<comment type="caution">
    <text evidence="1">The sequence shown here is derived from an EMBL/GenBank/DDBJ whole genome shotgun (WGS) entry which is preliminary data.</text>
</comment>
<dbReference type="InterPro" id="IPR007825">
    <property type="entry name" value="Major_OMP_Legionella"/>
</dbReference>
<protein>
    <submittedName>
        <fullName evidence="1">Uncharacterized protein</fullName>
    </submittedName>
</protein>
<sequence>MLLELKAENARLREELEMQRTAAVSGPATPAAMTEPTAAAPAAAYTYRRDRPNFELGVEVPYLSLRTNHGAGEQAGGNGWFDESFDHEAAYRLTASYVTDDGLGVRGRYFRYSETVTPGQFFKTNLYDLELMAGLDVEKWSFTAFGGLRGGEIKWSDENGASGFEFDGIGFTVGAEARRYFGQNFAFLLGARHSQLFGEIKELANSDKNKDNVVPITDLYAGLEYVRSFSNGSRLGIGLGYEAALFSSLSGNVDNDIDPEDVDISLTGPRLTVNYGF</sequence>
<name>A0A369C0M1_9GAMM</name>
<dbReference type="SUPFAM" id="SSF56925">
    <property type="entry name" value="OMPA-like"/>
    <property type="match status" value="1"/>
</dbReference>
<dbReference type="AlphaFoldDB" id="A0A369C0M1"/>
<gene>
    <name evidence="1" type="ORF">DFQ59_109127</name>
</gene>
<evidence type="ECO:0000313" key="2">
    <source>
        <dbReference type="Proteomes" id="UP000252707"/>
    </source>
</evidence>
<dbReference type="EMBL" id="QPJY01000009">
    <property type="protein sequence ID" value="RCX26598.1"/>
    <property type="molecule type" value="Genomic_DNA"/>
</dbReference>
<dbReference type="Proteomes" id="UP000252707">
    <property type="component" value="Unassembled WGS sequence"/>
</dbReference>
<dbReference type="InterPro" id="IPR011250">
    <property type="entry name" value="OMP/PagP_B-barrel"/>
</dbReference>
<keyword evidence="2" id="KW-1185">Reference proteome</keyword>
<evidence type="ECO:0000313" key="1">
    <source>
        <dbReference type="EMBL" id="RCX26598.1"/>
    </source>
</evidence>
<reference evidence="1 2" key="1">
    <citation type="submission" date="2018-07" db="EMBL/GenBank/DDBJ databases">
        <title>Genomic Encyclopedia of Type Strains, Phase IV (KMG-IV): sequencing the most valuable type-strain genomes for metagenomic binning, comparative biology and taxonomic classification.</title>
        <authorList>
            <person name="Goeker M."/>
        </authorList>
    </citation>
    <scope>NUCLEOTIDE SEQUENCE [LARGE SCALE GENOMIC DNA]</scope>
    <source>
        <strain evidence="1 2">DSM 26407</strain>
    </source>
</reference>
<organism evidence="1 2">
    <name type="scientific">Thioalbus denitrificans</name>
    <dbReference type="NCBI Taxonomy" id="547122"/>
    <lineage>
        <taxon>Bacteria</taxon>
        <taxon>Pseudomonadati</taxon>
        <taxon>Pseudomonadota</taxon>
        <taxon>Gammaproteobacteria</taxon>
        <taxon>Chromatiales</taxon>
        <taxon>Ectothiorhodospiraceae</taxon>
        <taxon>Thioalbus</taxon>
    </lineage>
</organism>
<proteinExistence type="predicted"/>